<dbReference type="OrthoDB" id="2706144at2"/>
<keyword evidence="1" id="KW-0472">Membrane</keyword>
<dbReference type="Pfam" id="PF04307">
    <property type="entry name" value="YdjM"/>
    <property type="match status" value="1"/>
</dbReference>
<evidence type="ECO:0000313" key="2">
    <source>
        <dbReference type="EMBL" id="KEZ52976.1"/>
    </source>
</evidence>
<protein>
    <submittedName>
        <fullName evidence="2">Hydrolase</fullName>
    </submittedName>
</protein>
<comment type="caution">
    <text evidence="2">The sequence shown here is derived from an EMBL/GenBank/DDBJ whole genome shotgun (WGS) entry which is preliminary data.</text>
</comment>
<feature type="transmembrane region" description="Helical" evidence="1">
    <location>
        <begin position="84"/>
        <end position="102"/>
    </location>
</feature>
<name>A0A084H064_METID</name>
<accession>A0A084H064</accession>
<organism evidence="2 3">
    <name type="scientific">Metabacillus indicus</name>
    <name type="common">Bacillus indicus</name>
    <dbReference type="NCBI Taxonomy" id="246786"/>
    <lineage>
        <taxon>Bacteria</taxon>
        <taxon>Bacillati</taxon>
        <taxon>Bacillota</taxon>
        <taxon>Bacilli</taxon>
        <taxon>Bacillales</taxon>
        <taxon>Bacillaceae</taxon>
        <taxon>Metabacillus</taxon>
    </lineage>
</organism>
<dbReference type="Proteomes" id="UP000028549">
    <property type="component" value="Unassembled WGS sequence"/>
</dbReference>
<keyword evidence="3" id="KW-1185">Reference proteome</keyword>
<evidence type="ECO:0000313" key="3">
    <source>
        <dbReference type="Proteomes" id="UP000028549"/>
    </source>
</evidence>
<dbReference type="AlphaFoldDB" id="A0A084H064"/>
<keyword evidence="1" id="KW-1133">Transmembrane helix</keyword>
<evidence type="ECO:0000256" key="1">
    <source>
        <dbReference type="SAM" id="Phobius"/>
    </source>
</evidence>
<feature type="transmembrane region" description="Helical" evidence="1">
    <location>
        <begin position="114"/>
        <end position="139"/>
    </location>
</feature>
<reference evidence="2 3" key="1">
    <citation type="journal article" date="2005" name="Int. J. Syst. Evol. Microbiol.">
        <title>Bacillus cibi sp. nov., isolated from jeotgal, a traditional Korean fermented seafood.</title>
        <authorList>
            <person name="Yoon J.H."/>
            <person name="Lee C.H."/>
            <person name="Oh T.K."/>
        </authorList>
    </citation>
    <scope>NUCLEOTIDE SEQUENCE [LARGE SCALE GENOMIC DNA]</scope>
    <source>
        <strain evidence="2 3">DSM 16189</strain>
    </source>
</reference>
<gene>
    <name evidence="2" type="ORF">GS18_0209150</name>
</gene>
<dbReference type="RefSeq" id="WP_029566010.1">
    <property type="nucleotide sequence ID" value="NZ_JNVC02000004.1"/>
</dbReference>
<dbReference type="STRING" id="246786.GS18_0209150"/>
<keyword evidence="2" id="KW-0378">Hydrolase</keyword>
<dbReference type="GO" id="GO:0016787">
    <property type="term" value="F:hydrolase activity"/>
    <property type="evidence" value="ECO:0007669"/>
    <property type="project" value="UniProtKB-KW"/>
</dbReference>
<feature type="transmembrane region" description="Helical" evidence="1">
    <location>
        <begin position="59"/>
        <end position="78"/>
    </location>
</feature>
<keyword evidence="1" id="KW-0812">Transmembrane</keyword>
<proteinExistence type="predicted"/>
<dbReference type="InterPro" id="IPR007404">
    <property type="entry name" value="YdjM-like"/>
</dbReference>
<sequence length="208" mass="22137">MDGTSHMAIGAAAGFGAASAVGADLEATLILSALGGLTALMPDADIDGKLRNRLTFSHHFIRSVAQIAGFLMIMYSFFQGKGNEIWTGMGAGAAIIVLSAFIRQRHMLTMTGAGIAAGGFSLQETWVILLGIFMIIASFVPHRSYTHSIAGLLFFAVIASQFEQATGLQGSFYAGTAGYASHLIADMKILPFNRRGVKFFLPFSSKEF</sequence>
<dbReference type="EMBL" id="JNVC02000004">
    <property type="protein sequence ID" value="KEZ52976.1"/>
    <property type="molecule type" value="Genomic_DNA"/>
</dbReference>